<gene>
    <name evidence="3" type="ORF">HF295_07005</name>
</gene>
<evidence type="ECO:0000259" key="1">
    <source>
        <dbReference type="Pfam" id="PF13304"/>
    </source>
</evidence>
<reference evidence="3 4" key="1">
    <citation type="submission" date="2020-04" db="EMBL/GenBank/DDBJ databases">
        <authorList>
            <person name="Zheng R.K."/>
            <person name="Sun C.M."/>
        </authorList>
    </citation>
    <scope>NUCLEOTIDE SEQUENCE [LARGE SCALE GENOMIC DNA]</scope>
    <source>
        <strain evidence="4">zrk29</strain>
    </source>
</reference>
<name>A0A7L6N7T2_9MOLU</name>
<dbReference type="PANTHER" id="PTHR43581:SF4">
    <property type="entry name" value="ATP_GTP PHOSPHATASE"/>
    <property type="match status" value="1"/>
</dbReference>
<organism evidence="3 4">
    <name type="scientific">Hujiaoplasma nucleasis</name>
    <dbReference type="NCBI Taxonomy" id="2725268"/>
    <lineage>
        <taxon>Bacteria</taxon>
        <taxon>Bacillati</taxon>
        <taxon>Mycoplasmatota</taxon>
        <taxon>Mollicutes</taxon>
        <taxon>Candidatus Izemoplasmatales</taxon>
        <taxon>Hujiaoplasmataceae</taxon>
        <taxon>Hujiaoplasma</taxon>
    </lineage>
</organism>
<sequence length="486" mass="55843">MIKEVIFDNFRNLSGKYQLDEGINVIVGKNSSGKTNFLDGLKLAFYTLVGDYFPVSLGDFKDSDDSHPIIIDVVLLEDSIPSLISINSKKESEWGFKVIVKRTQSGRYLKQVRLLNGSTIDIETTREDKKLPKIHSIPLQRIEDILIPGLTLGISKFIESDVQYKNIIRDSKIDIKKQISKKESEFKKMCLMFNQNLSIELSDPKISNERLFVVDGDKEHNARIGSGYKSIANIFINSINDDFNIILIDEIENHLHPSLIRSLIRELRKIENIMVITTSHSPVVINELFLKEIIHISGLKLSDIHDDQDGNIKRKLNKFLHPGRNELILADNIILVEGYTEELLIRNYLVQNNKNWTVVNVAGVMFEPYVILAAFLNKNIVVISDNDFALSLEKKNSDRFVKLEELCNKHNIKLLEVYNTLESDLYKNKYLTKEFDSLLKKHINFPDVSIAKEKKKTEIAEMLIEKNVDLSDWHIIKGINDEFKSN</sequence>
<dbReference type="Pfam" id="PF13304">
    <property type="entry name" value="AAA_21"/>
    <property type="match status" value="1"/>
</dbReference>
<accession>A0A7L6N7T2</accession>
<dbReference type="InterPro" id="IPR051396">
    <property type="entry name" value="Bact_Antivir_Def_Nuclease"/>
</dbReference>
<dbReference type="InterPro" id="IPR027417">
    <property type="entry name" value="P-loop_NTPase"/>
</dbReference>
<evidence type="ECO:0000313" key="4">
    <source>
        <dbReference type="Proteomes" id="UP000512167"/>
    </source>
</evidence>
<evidence type="ECO:0000313" key="3">
    <source>
        <dbReference type="EMBL" id="QLY40604.1"/>
    </source>
</evidence>
<proteinExistence type="predicted"/>
<dbReference type="RefSeq" id="WP_312031450.1">
    <property type="nucleotide sequence ID" value="NZ_CP051151.1"/>
</dbReference>
<dbReference type="Pfam" id="PF20469">
    <property type="entry name" value="OLD-like_TOPRIM"/>
    <property type="match status" value="1"/>
</dbReference>
<evidence type="ECO:0000259" key="2">
    <source>
        <dbReference type="Pfam" id="PF20469"/>
    </source>
</evidence>
<dbReference type="KEGG" id="tbk:HF295_07005"/>
<dbReference type="Proteomes" id="UP000512167">
    <property type="component" value="Chromosome"/>
</dbReference>
<feature type="domain" description="OLD protein-like TOPRIM" evidence="2">
    <location>
        <begin position="329"/>
        <end position="387"/>
    </location>
</feature>
<dbReference type="GO" id="GO:0005524">
    <property type="term" value="F:ATP binding"/>
    <property type="evidence" value="ECO:0007669"/>
    <property type="project" value="InterPro"/>
</dbReference>
<feature type="domain" description="ATPase AAA-type core" evidence="1">
    <location>
        <begin position="23"/>
        <end position="286"/>
    </location>
</feature>
<dbReference type="AlphaFoldDB" id="A0A7L6N7T2"/>
<dbReference type="InterPro" id="IPR003959">
    <property type="entry name" value="ATPase_AAA_core"/>
</dbReference>
<dbReference type="Gene3D" id="3.40.50.300">
    <property type="entry name" value="P-loop containing nucleotide triphosphate hydrolases"/>
    <property type="match status" value="1"/>
</dbReference>
<dbReference type="InterPro" id="IPR034139">
    <property type="entry name" value="TOPRIM_OLD"/>
</dbReference>
<dbReference type="GO" id="GO:0016887">
    <property type="term" value="F:ATP hydrolysis activity"/>
    <property type="evidence" value="ECO:0007669"/>
    <property type="project" value="InterPro"/>
</dbReference>
<protein>
    <submittedName>
        <fullName evidence="3">AAA family ATPase</fullName>
    </submittedName>
</protein>
<dbReference type="EMBL" id="CP051151">
    <property type="protein sequence ID" value="QLY40604.1"/>
    <property type="molecule type" value="Genomic_DNA"/>
</dbReference>
<dbReference type="PANTHER" id="PTHR43581">
    <property type="entry name" value="ATP/GTP PHOSPHATASE"/>
    <property type="match status" value="1"/>
</dbReference>
<dbReference type="SUPFAM" id="SSF52540">
    <property type="entry name" value="P-loop containing nucleoside triphosphate hydrolases"/>
    <property type="match status" value="1"/>
</dbReference>
<keyword evidence="4" id="KW-1185">Reference proteome</keyword>